<dbReference type="GO" id="GO:0016740">
    <property type="term" value="F:transferase activity"/>
    <property type="evidence" value="ECO:0007669"/>
    <property type="project" value="UniProtKB-KW"/>
</dbReference>
<sequence length="258" mass="28052">MTRLFLSDGGWMLKGGASLLARVPAARSTTDLDLFLKGRGLDDALAELRAAAGRDLGDWFRFEYVGHRTTLGGDQQPYAEGYRVSFEVYIGAARRGRLNVNLVVKVATTVPPEIQHPANALDLPRLPSAAYRLYPLVDQIAGKACATLEGHRGRPSSREKDLVDLVLIAATYDINGDQLRIALAAEALMRRLDLPSAFMVPAAWGRVYAAKAKTIPAIRAYDAAAARALMAKFLDPVLDGSCVSKMWIADEGAWLLMP</sequence>
<dbReference type="Proteomes" id="UP000275749">
    <property type="component" value="Unassembled WGS sequence"/>
</dbReference>
<evidence type="ECO:0000313" key="1">
    <source>
        <dbReference type="EMBL" id="ROR53590.1"/>
    </source>
</evidence>
<dbReference type="Pfam" id="PF08843">
    <property type="entry name" value="AbiEii"/>
    <property type="match status" value="1"/>
</dbReference>
<gene>
    <name evidence="1" type="ORF">EDD41_0750</name>
</gene>
<dbReference type="AlphaFoldDB" id="A0A3N1ZRT4"/>
<dbReference type="InterPro" id="IPR014942">
    <property type="entry name" value="AbiEii"/>
</dbReference>
<comment type="caution">
    <text evidence="1">The sequence shown here is derived from an EMBL/GenBank/DDBJ whole genome shotgun (WGS) entry which is preliminary data.</text>
</comment>
<reference evidence="1 2" key="1">
    <citation type="submission" date="2018-11" db="EMBL/GenBank/DDBJ databases">
        <title>Sequencing the genomes of 1000 actinobacteria strains.</title>
        <authorList>
            <person name="Klenk H.-P."/>
        </authorList>
    </citation>
    <scope>NUCLEOTIDE SEQUENCE [LARGE SCALE GENOMIC DNA]</scope>
    <source>
        <strain evidence="1 2">DSM 10546</strain>
    </source>
</reference>
<name>A0A3N1ZRT4_9ACTN</name>
<dbReference type="EMBL" id="RKHG01000001">
    <property type="protein sequence ID" value="ROR53590.1"/>
    <property type="molecule type" value="Genomic_DNA"/>
</dbReference>
<dbReference type="RefSeq" id="WP_123574997.1">
    <property type="nucleotide sequence ID" value="NZ_RKHG01000001.1"/>
</dbReference>
<accession>A0A3N1ZRT4</accession>
<protein>
    <submittedName>
        <fullName evidence="1">Nucleotidyltransferase AbiEii toxin of type IV toxin-antitoxin system</fullName>
    </submittedName>
</protein>
<evidence type="ECO:0000313" key="2">
    <source>
        <dbReference type="Proteomes" id="UP000275749"/>
    </source>
</evidence>
<keyword evidence="1" id="KW-0808">Transferase</keyword>
<organism evidence="1 2">
    <name type="scientific">Luteococcus japonicus</name>
    <dbReference type="NCBI Taxonomy" id="33984"/>
    <lineage>
        <taxon>Bacteria</taxon>
        <taxon>Bacillati</taxon>
        <taxon>Actinomycetota</taxon>
        <taxon>Actinomycetes</taxon>
        <taxon>Propionibacteriales</taxon>
        <taxon>Propionibacteriaceae</taxon>
        <taxon>Luteococcus</taxon>
    </lineage>
</organism>
<proteinExistence type="predicted"/>